<dbReference type="InterPro" id="IPR025943">
    <property type="entry name" value="Sigma_54_int_dom_ATP-bd_2"/>
</dbReference>
<dbReference type="PANTHER" id="PTHR32071:SF117">
    <property type="entry name" value="PTS-DEPENDENT DIHYDROXYACETONE KINASE OPERON REGULATORY PROTEIN-RELATED"/>
    <property type="match status" value="1"/>
</dbReference>
<dbReference type="Gene3D" id="1.10.10.60">
    <property type="entry name" value="Homeodomain-like"/>
    <property type="match status" value="1"/>
</dbReference>
<dbReference type="Proteomes" id="UP000250086">
    <property type="component" value="Unassembled WGS sequence"/>
</dbReference>
<gene>
    <name evidence="7" type="primary">zraR_2</name>
    <name evidence="7" type="ORF">NCTC13093_01338</name>
</gene>
<dbReference type="InterPro" id="IPR003593">
    <property type="entry name" value="AAA+_ATPase"/>
</dbReference>
<dbReference type="SUPFAM" id="SSF52540">
    <property type="entry name" value="P-loop containing nucleoside triphosphate hydrolases"/>
    <property type="match status" value="1"/>
</dbReference>
<accession>A0A2X0WHN5</accession>
<evidence type="ECO:0000256" key="5">
    <source>
        <dbReference type="ARBA" id="ARBA00023163"/>
    </source>
</evidence>
<sequence>MQFSLNVLILEKNDSKRQTLETIFSFLGASTQSGQIEDCLSYIDSCYENVDICIVGDIEGSSTLQELLKKYPATAFIAIESSNKKSEAPNFIGTLSEAPSYDELVSLLHYSQSFRAMRKYAQKSESSNTLIKMLVGKAPAMTLVRRLIEQVAKTDANVLVLGESGTGKEVVARAIHGISNRADKPFVPVNCGAIPGELLESELFGHEKGAFTGAFAARQGRFELANGGTLFLDEIGDMPLQMQVKLLRVLQERKFERVGSNKTIEANVRIIAATHQDLEKMVEEHTFREDLFYRLNVFPIETPPLRYRQDDIPLLVQELVNRHSKEQKGTIRFTQSAMQTLMQNEWKGNVRELSNLVERLLILHPNEIVDVGDLPPKYRGIAKIDDPNAEREALLDAFSTPDFFGTENFFGDEDNQPIDLPPLPVIEGEDDLAKAFTPTLTQEGVNLKDMVSNIEISMIKQALDQCGGVVAKASEVLGLRRTTLVEKMKKYGISAQ</sequence>
<evidence type="ECO:0000313" key="8">
    <source>
        <dbReference type="Proteomes" id="UP000250086"/>
    </source>
</evidence>
<keyword evidence="5" id="KW-0804">Transcription</keyword>
<keyword evidence="3" id="KW-0805">Transcription regulation</keyword>
<dbReference type="SUPFAM" id="SSF46689">
    <property type="entry name" value="Homeodomain-like"/>
    <property type="match status" value="1"/>
</dbReference>
<dbReference type="Pfam" id="PF02954">
    <property type="entry name" value="HTH_8"/>
    <property type="match status" value="1"/>
</dbReference>
<dbReference type="PANTHER" id="PTHR32071">
    <property type="entry name" value="TRANSCRIPTIONAL REGULATORY PROTEIN"/>
    <property type="match status" value="1"/>
</dbReference>
<dbReference type="PRINTS" id="PR01590">
    <property type="entry name" value="HTHFIS"/>
</dbReference>
<dbReference type="PROSITE" id="PS50045">
    <property type="entry name" value="SIGMA54_INTERACT_4"/>
    <property type="match status" value="1"/>
</dbReference>
<evidence type="ECO:0000313" key="7">
    <source>
        <dbReference type="EMBL" id="SPT69947.1"/>
    </source>
</evidence>
<dbReference type="SMART" id="SM00382">
    <property type="entry name" value="AAA"/>
    <property type="match status" value="1"/>
</dbReference>
<dbReference type="EMBL" id="UAPV01000001">
    <property type="protein sequence ID" value="SPT69947.1"/>
    <property type="molecule type" value="Genomic_DNA"/>
</dbReference>
<proteinExistence type="predicted"/>
<dbReference type="PROSITE" id="PS00675">
    <property type="entry name" value="SIGMA54_INTERACT_1"/>
    <property type="match status" value="1"/>
</dbReference>
<evidence type="ECO:0000259" key="6">
    <source>
        <dbReference type="PROSITE" id="PS50045"/>
    </source>
</evidence>
<keyword evidence="2" id="KW-0067">ATP-binding</keyword>
<dbReference type="InterPro" id="IPR027417">
    <property type="entry name" value="P-loop_NTPase"/>
</dbReference>
<dbReference type="RefSeq" id="WP_113744066.1">
    <property type="nucleotide sequence ID" value="NZ_UAPU01000007.1"/>
</dbReference>
<dbReference type="GO" id="GO:0006355">
    <property type="term" value="P:regulation of DNA-templated transcription"/>
    <property type="evidence" value="ECO:0007669"/>
    <property type="project" value="InterPro"/>
</dbReference>
<evidence type="ECO:0000256" key="4">
    <source>
        <dbReference type="ARBA" id="ARBA00023125"/>
    </source>
</evidence>
<reference evidence="7 8" key="1">
    <citation type="submission" date="2018-06" db="EMBL/GenBank/DDBJ databases">
        <authorList>
            <consortium name="Pathogen Informatics"/>
            <person name="Doyle S."/>
        </authorList>
    </citation>
    <scope>NUCLEOTIDE SEQUENCE [LARGE SCALE GENOMIC DNA]</scope>
    <source>
        <strain evidence="7 8">NCTC13093</strain>
    </source>
</reference>
<name>A0A2X0WHN5_9GAMM</name>
<feature type="domain" description="Sigma-54 factor interaction" evidence="6">
    <location>
        <begin position="134"/>
        <end position="362"/>
    </location>
</feature>
<dbReference type="InterPro" id="IPR009057">
    <property type="entry name" value="Homeodomain-like_sf"/>
</dbReference>
<dbReference type="OrthoDB" id="9804019at2"/>
<organism evidence="7 8">
    <name type="scientific">Anaerobiospirillum thomasii</name>
    <dbReference type="NCBI Taxonomy" id="179995"/>
    <lineage>
        <taxon>Bacteria</taxon>
        <taxon>Pseudomonadati</taxon>
        <taxon>Pseudomonadota</taxon>
        <taxon>Gammaproteobacteria</taxon>
        <taxon>Aeromonadales</taxon>
        <taxon>Succinivibrionaceae</taxon>
        <taxon>Anaerobiospirillum</taxon>
    </lineage>
</organism>
<dbReference type="GO" id="GO:0005524">
    <property type="term" value="F:ATP binding"/>
    <property type="evidence" value="ECO:0007669"/>
    <property type="project" value="UniProtKB-KW"/>
</dbReference>
<dbReference type="InterPro" id="IPR025662">
    <property type="entry name" value="Sigma_54_int_dom_ATP-bd_1"/>
</dbReference>
<dbReference type="InterPro" id="IPR010518">
    <property type="entry name" value="FleQ"/>
</dbReference>
<dbReference type="InterPro" id="IPR002078">
    <property type="entry name" value="Sigma_54_int"/>
</dbReference>
<evidence type="ECO:0000256" key="1">
    <source>
        <dbReference type="ARBA" id="ARBA00022741"/>
    </source>
</evidence>
<dbReference type="Pfam" id="PF00158">
    <property type="entry name" value="Sigma54_activat"/>
    <property type="match status" value="1"/>
</dbReference>
<keyword evidence="4" id="KW-0238">DNA-binding</keyword>
<dbReference type="CDD" id="cd00009">
    <property type="entry name" value="AAA"/>
    <property type="match status" value="1"/>
</dbReference>
<dbReference type="Pfam" id="PF25601">
    <property type="entry name" value="AAA_lid_14"/>
    <property type="match status" value="1"/>
</dbReference>
<dbReference type="GO" id="GO:0043565">
    <property type="term" value="F:sequence-specific DNA binding"/>
    <property type="evidence" value="ECO:0007669"/>
    <property type="project" value="InterPro"/>
</dbReference>
<evidence type="ECO:0000256" key="3">
    <source>
        <dbReference type="ARBA" id="ARBA00023015"/>
    </source>
</evidence>
<dbReference type="Pfam" id="PF06490">
    <property type="entry name" value="FleQ"/>
    <property type="match status" value="1"/>
</dbReference>
<dbReference type="InterPro" id="IPR002197">
    <property type="entry name" value="HTH_Fis"/>
</dbReference>
<dbReference type="AlphaFoldDB" id="A0A2X0WHN5"/>
<dbReference type="Gene3D" id="3.40.50.300">
    <property type="entry name" value="P-loop containing nucleotide triphosphate hydrolases"/>
    <property type="match status" value="1"/>
</dbReference>
<dbReference type="Gene3D" id="1.10.8.60">
    <property type="match status" value="1"/>
</dbReference>
<keyword evidence="8" id="KW-1185">Reference proteome</keyword>
<evidence type="ECO:0000256" key="2">
    <source>
        <dbReference type="ARBA" id="ARBA00022840"/>
    </source>
</evidence>
<dbReference type="PROSITE" id="PS00676">
    <property type="entry name" value="SIGMA54_INTERACT_2"/>
    <property type="match status" value="1"/>
</dbReference>
<dbReference type="InterPro" id="IPR058031">
    <property type="entry name" value="AAA_lid_NorR"/>
</dbReference>
<keyword evidence="1" id="KW-0547">Nucleotide-binding</keyword>
<protein>
    <submittedName>
        <fullName evidence="7">Transcriptional regulatory protein ZraR</fullName>
    </submittedName>
</protein>
<dbReference type="FunFam" id="3.40.50.300:FF:000006">
    <property type="entry name" value="DNA-binding transcriptional regulator NtrC"/>
    <property type="match status" value="1"/>
</dbReference>
<dbReference type="Gene3D" id="3.40.50.2300">
    <property type="match status" value="1"/>
</dbReference>